<dbReference type="Pfam" id="PF00149">
    <property type="entry name" value="Metallophos"/>
    <property type="match status" value="1"/>
</dbReference>
<evidence type="ECO:0000313" key="3">
    <source>
        <dbReference type="Proteomes" id="UP000036106"/>
    </source>
</evidence>
<reference evidence="3" key="1">
    <citation type="submission" date="2015-07" db="EMBL/GenBank/DDBJ databases">
        <title>Lactobacillus ginsenosidimutans/EMML 3141/ whole genome sequencing.</title>
        <authorList>
            <person name="Kim M.K."/>
            <person name="Im W.-T."/>
            <person name="Srinivasan S."/>
            <person name="Lee J.-J."/>
        </authorList>
    </citation>
    <scope>NUCLEOTIDE SEQUENCE [LARGE SCALE GENOMIC DNA]</scope>
    <source>
        <strain evidence="3">EMML 3041</strain>
    </source>
</reference>
<dbReference type="AlphaFoldDB" id="A0A0H4R181"/>
<name>A0A0H4R181_9LACO</name>
<accession>A0A0H4R181</accession>
<dbReference type="PANTHER" id="PTHR42850:SF4">
    <property type="entry name" value="ZINC-DEPENDENT ENDOPOLYPHOSPHATASE"/>
    <property type="match status" value="1"/>
</dbReference>
<dbReference type="InterPro" id="IPR004843">
    <property type="entry name" value="Calcineurin-like_PHP"/>
</dbReference>
<dbReference type="RefSeq" id="WP_048704793.1">
    <property type="nucleotide sequence ID" value="NZ_CP012034.1"/>
</dbReference>
<dbReference type="STRING" id="1007676.ABM34_07910"/>
<dbReference type="PATRIC" id="fig|1007676.4.peg.1593"/>
<dbReference type="OrthoDB" id="384253at2"/>
<dbReference type="SUPFAM" id="SSF56300">
    <property type="entry name" value="Metallo-dependent phosphatases"/>
    <property type="match status" value="1"/>
</dbReference>
<dbReference type="GO" id="GO:0110154">
    <property type="term" value="P:RNA decapping"/>
    <property type="evidence" value="ECO:0007669"/>
    <property type="project" value="TreeGrafter"/>
</dbReference>
<proteinExistence type="predicted"/>
<dbReference type="GO" id="GO:0016791">
    <property type="term" value="F:phosphatase activity"/>
    <property type="evidence" value="ECO:0007669"/>
    <property type="project" value="TreeGrafter"/>
</dbReference>
<evidence type="ECO:0000259" key="1">
    <source>
        <dbReference type="Pfam" id="PF00149"/>
    </source>
</evidence>
<sequence>MRPVIAVSDIHGQMLVFPELEKIRARYPTAPVVFGGDYQDSMHHHSGFNVAQKIMEMQQAEPDNIFAIKGNHDASAVESLTGENDFWLEADGEDVIAEAALLKGHTLTSMKMATELVKRDYADLIDWMGALPLTVKLNKLLFVHAGLNLSAPNPVEDTSDHDKYWLREEYWFSVQPYFARNPLSCAVVSGHTPTNSISGLYLGGSAAPATRRNRVNSPAGVLTVQYEGEYARFFIDGGNHGGPSYYIGNIAVFDMDSGELIEAYENGKISK</sequence>
<dbReference type="KEGG" id="lgn:ABM34_07910"/>
<dbReference type="GO" id="GO:0008803">
    <property type="term" value="F:bis(5'-nucleosyl)-tetraphosphatase (symmetrical) activity"/>
    <property type="evidence" value="ECO:0007669"/>
    <property type="project" value="TreeGrafter"/>
</dbReference>
<evidence type="ECO:0000313" key="2">
    <source>
        <dbReference type="EMBL" id="AKP67460.1"/>
    </source>
</evidence>
<dbReference type="Proteomes" id="UP000036106">
    <property type="component" value="Chromosome"/>
</dbReference>
<dbReference type="EMBL" id="CP012034">
    <property type="protein sequence ID" value="AKP67460.1"/>
    <property type="molecule type" value="Genomic_DNA"/>
</dbReference>
<dbReference type="InterPro" id="IPR050126">
    <property type="entry name" value="Ap4A_hydrolase"/>
</dbReference>
<dbReference type="InterPro" id="IPR029052">
    <property type="entry name" value="Metallo-depent_PP-like"/>
</dbReference>
<gene>
    <name evidence="2" type="ORF">ABM34_07910</name>
</gene>
<protein>
    <recommendedName>
        <fullName evidence="1">Calcineurin-like phosphoesterase domain-containing protein</fullName>
    </recommendedName>
</protein>
<dbReference type="Gene3D" id="3.60.21.10">
    <property type="match status" value="1"/>
</dbReference>
<dbReference type="GO" id="GO:0005737">
    <property type="term" value="C:cytoplasm"/>
    <property type="evidence" value="ECO:0007669"/>
    <property type="project" value="TreeGrafter"/>
</dbReference>
<keyword evidence="3" id="KW-1185">Reference proteome</keyword>
<feature type="domain" description="Calcineurin-like phosphoesterase" evidence="1">
    <location>
        <begin position="3"/>
        <end position="203"/>
    </location>
</feature>
<dbReference type="PANTHER" id="PTHR42850">
    <property type="entry name" value="METALLOPHOSPHOESTERASE"/>
    <property type="match status" value="1"/>
</dbReference>
<organism evidence="2 3">
    <name type="scientific">Companilactobacillus ginsenosidimutans</name>
    <dbReference type="NCBI Taxonomy" id="1007676"/>
    <lineage>
        <taxon>Bacteria</taxon>
        <taxon>Bacillati</taxon>
        <taxon>Bacillota</taxon>
        <taxon>Bacilli</taxon>
        <taxon>Lactobacillales</taxon>
        <taxon>Lactobacillaceae</taxon>
        <taxon>Companilactobacillus</taxon>
    </lineage>
</organism>